<proteinExistence type="predicted"/>
<dbReference type="InterPro" id="IPR050266">
    <property type="entry name" value="AB_hydrolase_sf"/>
</dbReference>
<dbReference type="GO" id="GO:0016787">
    <property type="term" value="F:hydrolase activity"/>
    <property type="evidence" value="ECO:0007669"/>
    <property type="project" value="UniProtKB-KW"/>
</dbReference>
<evidence type="ECO:0000259" key="1">
    <source>
        <dbReference type="Pfam" id="PF00561"/>
    </source>
</evidence>
<feature type="domain" description="AB hydrolase-1" evidence="1">
    <location>
        <begin position="20"/>
        <end position="249"/>
    </location>
</feature>
<dbReference type="PRINTS" id="PR00412">
    <property type="entry name" value="EPOXHYDRLASE"/>
</dbReference>
<protein>
    <submittedName>
        <fullName evidence="2">Alpha/beta hydrolase</fullName>
    </submittedName>
</protein>
<name>A0A402A2N6_9CHLR</name>
<evidence type="ECO:0000313" key="3">
    <source>
        <dbReference type="Proteomes" id="UP000287352"/>
    </source>
</evidence>
<dbReference type="InterPro" id="IPR000073">
    <property type="entry name" value="AB_hydrolase_1"/>
</dbReference>
<gene>
    <name evidence="2" type="ORF">KTT_31910</name>
</gene>
<evidence type="ECO:0000313" key="2">
    <source>
        <dbReference type="EMBL" id="GCE13332.1"/>
    </source>
</evidence>
<organism evidence="2 3">
    <name type="scientific">Tengunoibacter tsumagoiensis</name>
    <dbReference type="NCBI Taxonomy" id="2014871"/>
    <lineage>
        <taxon>Bacteria</taxon>
        <taxon>Bacillati</taxon>
        <taxon>Chloroflexota</taxon>
        <taxon>Ktedonobacteria</taxon>
        <taxon>Ktedonobacterales</taxon>
        <taxon>Dictyobacteraceae</taxon>
        <taxon>Tengunoibacter</taxon>
    </lineage>
</organism>
<dbReference type="InterPro" id="IPR000639">
    <property type="entry name" value="Epox_hydrolase-like"/>
</dbReference>
<dbReference type="Pfam" id="PF00561">
    <property type="entry name" value="Abhydrolase_1"/>
    <property type="match status" value="1"/>
</dbReference>
<dbReference type="OrthoDB" id="252464at2"/>
<dbReference type="Gene3D" id="3.40.50.1820">
    <property type="entry name" value="alpha/beta hydrolase"/>
    <property type="match status" value="1"/>
</dbReference>
<reference evidence="3" key="1">
    <citation type="submission" date="2018-12" db="EMBL/GenBank/DDBJ databases">
        <title>Tengunoibacter tsumagoiensis gen. nov., sp. nov., Dictyobacter kobayashii sp. nov., D. alpinus sp. nov., and D. joshuensis sp. nov. and description of Dictyobacteraceae fam. nov. within the order Ktedonobacterales isolated from Tengu-no-mugimeshi.</title>
        <authorList>
            <person name="Wang C.M."/>
            <person name="Zheng Y."/>
            <person name="Sakai Y."/>
            <person name="Toyoda A."/>
            <person name="Minakuchi Y."/>
            <person name="Abe K."/>
            <person name="Yokota A."/>
            <person name="Yabe S."/>
        </authorList>
    </citation>
    <scope>NUCLEOTIDE SEQUENCE [LARGE SCALE GENOMIC DNA]</scope>
    <source>
        <strain evidence="3">Uno3</strain>
    </source>
</reference>
<dbReference type="SUPFAM" id="SSF53474">
    <property type="entry name" value="alpha/beta-Hydrolases"/>
    <property type="match status" value="1"/>
</dbReference>
<sequence>MKISINGVDISYDDHGIGLPVLFLHAFPLNRSMWTELMTALLSEQRYRLVACDYRGFGESSLSNGILTMETVADDIVALMDALGMKQAVLCGLSMGGYVAFAMLRKYPQRIAGLIFADTKPAADTEEGKINRERLAELALTRGTQAVADLQIPRLLAERTRRQQPEVEVRVRQLIAANTVQAIAAASRGMAEREDASDLLAQIVCPTLVIVGEQDLVTPPDLVQRYVEHIPKAQCVVLAQSGHLTCLEQPEAFLAQVRAFLQQNF</sequence>
<dbReference type="AlphaFoldDB" id="A0A402A2N6"/>
<dbReference type="PRINTS" id="PR00111">
    <property type="entry name" value="ABHYDROLASE"/>
</dbReference>
<keyword evidence="2" id="KW-0378">Hydrolase</keyword>
<dbReference type="EMBL" id="BIFR01000001">
    <property type="protein sequence ID" value="GCE13332.1"/>
    <property type="molecule type" value="Genomic_DNA"/>
</dbReference>
<dbReference type="Proteomes" id="UP000287352">
    <property type="component" value="Unassembled WGS sequence"/>
</dbReference>
<dbReference type="PANTHER" id="PTHR43798">
    <property type="entry name" value="MONOACYLGLYCEROL LIPASE"/>
    <property type="match status" value="1"/>
</dbReference>
<keyword evidence="3" id="KW-1185">Reference proteome</keyword>
<dbReference type="RefSeq" id="WP_126580869.1">
    <property type="nucleotide sequence ID" value="NZ_BIFR01000001.1"/>
</dbReference>
<accession>A0A402A2N6</accession>
<comment type="caution">
    <text evidence="2">The sequence shown here is derived from an EMBL/GenBank/DDBJ whole genome shotgun (WGS) entry which is preliminary data.</text>
</comment>
<dbReference type="InterPro" id="IPR029058">
    <property type="entry name" value="AB_hydrolase_fold"/>
</dbReference>